<comment type="caution">
    <text evidence="1">The sequence shown here is derived from an EMBL/GenBank/DDBJ whole genome shotgun (WGS) entry which is preliminary data.</text>
</comment>
<accession>A0A7J6T7S6</accession>
<reference evidence="1 2" key="1">
    <citation type="submission" date="2020-04" db="EMBL/GenBank/DDBJ databases">
        <title>Perkinsus olseni comparative genomics.</title>
        <authorList>
            <person name="Bogema D.R."/>
        </authorList>
    </citation>
    <scope>NUCLEOTIDE SEQUENCE [LARGE SCALE GENOMIC DNA]</scope>
    <source>
        <strain evidence="1 2">ATCC PRA-207</strain>
    </source>
</reference>
<protein>
    <submittedName>
        <fullName evidence="1">Uncharacterized protein</fullName>
    </submittedName>
</protein>
<sequence length="71" mass="8295">MGIHAFQWYRDMLAREHSVAWTSLNTEPETLSSSKSVVDLETDFRGHLLRIWPRAELVRGSNMMRAAFQMK</sequence>
<evidence type="ECO:0000313" key="2">
    <source>
        <dbReference type="Proteomes" id="UP000553632"/>
    </source>
</evidence>
<keyword evidence="2" id="KW-1185">Reference proteome</keyword>
<dbReference type="EMBL" id="JABANO010013042">
    <property type="protein sequence ID" value="KAF4740792.1"/>
    <property type="molecule type" value="Genomic_DNA"/>
</dbReference>
<name>A0A7J6T7S6_PEROL</name>
<evidence type="ECO:0000313" key="1">
    <source>
        <dbReference type="EMBL" id="KAF4740792.1"/>
    </source>
</evidence>
<dbReference type="AlphaFoldDB" id="A0A7J6T7S6"/>
<dbReference type="Proteomes" id="UP000553632">
    <property type="component" value="Unassembled WGS sequence"/>
</dbReference>
<feature type="non-terminal residue" evidence="1">
    <location>
        <position position="1"/>
    </location>
</feature>
<gene>
    <name evidence="1" type="ORF">FOZ63_023472</name>
</gene>
<organism evidence="1 2">
    <name type="scientific">Perkinsus olseni</name>
    <name type="common">Perkinsus atlanticus</name>
    <dbReference type="NCBI Taxonomy" id="32597"/>
    <lineage>
        <taxon>Eukaryota</taxon>
        <taxon>Sar</taxon>
        <taxon>Alveolata</taxon>
        <taxon>Perkinsozoa</taxon>
        <taxon>Perkinsea</taxon>
        <taxon>Perkinsida</taxon>
        <taxon>Perkinsidae</taxon>
        <taxon>Perkinsus</taxon>
    </lineage>
</organism>
<proteinExistence type="predicted"/>